<feature type="compositionally biased region" description="Basic and acidic residues" evidence="8">
    <location>
        <begin position="145"/>
        <end position="161"/>
    </location>
</feature>
<dbReference type="InterPro" id="IPR017907">
    <property type="entry name" value="Znf_RING_CS"/>
</dbReference>
<name>A0A3Q0SPR6_AMPCI</name>
<dbReference type="PROSITE" id="PS50188">
    <property type="entry name" value="B302_SPRY"/>
    <property type="match status" value="1"/>
</dbReference>
<keyword evidence="2" id="KW-0479">Metal-binding</keyword>
<protein>
    <submittedName>
        <fullName evidence="12">Si:dkey-29p10.4</fullName>
    </submittedName>
</protein>
<dbReference type="InterPro" id="IPR001841">
    <property type="entry name" value="Znf_RING"/>
</dbReference>
<evidence type="ECO:0000256" key="5">
    <source>
        <dbReference type="ARBA" id="ARBA00022859"/>
    </source>
</evidence>
<dbReference type="InterPro" id="IPR013320">
    <property type="entry name" value="ConA-like_dom_sf"/>
</dbReference>
<feature type="domain" description="RING-type" evidence="9">
    <location>
        <begin position="11"/>
        <end position="53"/>
    </location>
</feature>
<dbReference type="InterPro" id="IPR006574">
    <property type="entry name" value="PRY"/>
</dbReference>
<dbReference type="OMA" id="RWYWEVN"/>
<reference evidence="12" key="2">
    <citation type="submission" date="2025-09" db="UniProtKB">
        <authorList>
            <consortium name="Ensembl"/>
        </authorList>
    </citation>
    <scope>IDENTIFICATION</scope>
</reference>
<dbReference type="PRINTS" id="PR01407">
    <property type="entry name" value="BUTYPHLNCDUF"/>
</dbReference>
<evidence type="ECO:0000256" key="3">
    <source>
        <dbReference type="ARBA" id="ARBA00022771"/>
    </source>
</evidence>
<dbReference type="GO" id="GO:0008270">
    <property type="term" value="F:zinc ion binding"/>
    <property type="evidence" value="ECO:0007669"/>
    <property type="project" value="UniProtKB-KW"/>
</dbReference>
<dbReference type="InterPro" id="IPR013083">
    <property type="entry name" value="Znf_RING/FYVE/PHD"/>
</dbReference>
<evidence type="ECO:0000313" key="13">
    <source>
        <dbReference type="Proteomes" id="UP000261340"/>
    </source>
</evidence>
<dbReference type="Proteomes" id="UP000261340">
    <property type="component" value="Unplaced"/>
</dbReference>
<dbReference type="PROSITE" id="PS50119">
    <property type="entry name" value="ZF_BBOX"/>
    <property type="match status" value="1"/>
</dbReference>
<feature type="compositionally biased region" description="Polar residues" evidence="8">
    <location>
        <begin position="162"/>
        <end position="194"/>
    </location>
</feature>
<dbReference type="GO" id="GO:0005737">
    <property type="term" value="C:cytoplasm"/>
    <property type="evidence" value="ECO:0007669"/>
    <property type="project" value="UniProtKB-ARBA"/>
</dbReference>
<evidence type="ECO:0000313" key="12">
    <source>
        <dbReference type="Ensembl" id="ENSACIP00000023718.1"/>
    </source>
</evidence>
<feature type="region of interest" description="Disordered" evidence="8">
    <location>
        <begin position="115"/>
        <end position="209"/>
    </location>
</feature>
<organism evidence="12 13">
    <name type="scientific">Amphilophus citrinellus</name>
    <name type="common">Midas cichlid</name>
    <name type="synonym">Cichlasoma citrinellum</name>
    <dbReference type="NCBI Taxonomy" id="61819"/>
    <lineage>
        <taxon>Eukaryota</taxon>
        <taxon>Metazoa</taxon>
        <taxon>Chordata</taxon>
        <taxon>Craniata</taxon>
        <taxon>Vertebrata</taxon>
        <taxon>Euteleostomi</taxon>
        <taxon>Actinopterygii</taxon>
        <taxon>Neopterygii</taxon>
        <taxon>Teleostei</taxon>
        <taxon>Neoteleostei</taxon>
        <taxon>Acanthomorphata</taxon>
        <taxon>Ovalentaria</taxon>
        <taxon>Cichlomorphae</taxon>
        <taxon>Cichliformes</taxon>
        <taxon>Cichlidae</taxon>
        <taxon>New World cichlids</taxon>
        <taxon>Cichlasomatinae</taxon>
        <taxon>Heroini</taxon>
        <taxon>Amphilophus</taxon>
    </lineage>
</organism>
<keyword evidence="13" id="KW-1185">Reference proteome</keyword>
<dbReference type="PANTHER" id="PTHR25465:SF35">
    <property type="entry name" value="E3 UBIQUITIN_ISG15 LIGASE TRIM25-RELATED"/>
    <property type="match status" value="1"/>
</dbReference>
<feature type="domain" description="B30.2/SPRY" evidence="11">
    <location>
        <begin position="466"/>
        <end position="663"/>
    </location>
</feature>
<dbReference type="SUPFAM" id="SSF49899">
    <property type="entry name" value="Concanavalin A-like lectins/glucanases"/>
    <property type="match status" value="1"/>
</dbReference>
<keyword evidence="4" id="KW-0862">Zinc</keyword>
<dbReference type="InterPro" id="IPR001870">
    <property type="entry name" value="B30.2/SPRY"/>
</dbReference>
<evidence type="ECO:0000259" key="10">
    <source>
        <dbReference type="PROSITE" id="PS50119"/>
    </source>
</evidence>
<dbReference type="InterPro" id="IPR051051">
    <property type="entry name" value="E3_ubiq-ligase_TRIM/RNF"/>
</dbReference>
<dbReference type="Pfam" id="PF00622">
    <property type="entry name" value="SPRY"/>
    <property type="match status" value="1"/>
</dbReference>
<evidence type="ECO:0000256" key="2">
    <source>
        <dbReference type="ARBA" id="ARBA00022723"/>
    </source>
</evidence>
<dbReference type="PROSITE" id="PS50089">
    <property type="entry name" value="ZF_RING_2"/>
    <property type="match status" value="1"/>
</dbReference>
<evidence type="ECO:0000256" key="1">
    <source>
        <dbReference type="ARBA" id="ARBA00022588"/>
    </source>
</evidence>
<keyword evidence="5" id="KW-0391">Immunity</keyword>
<dbReference type="CDD" id="cd19756">
    <property type="entry name" value="Bbox2"/>
    <property type="match status" value="1"/>
</dbReference>
<dbReference type="PROSITE" id="PS00518">
    <property type="entry name" value="ZF_RING_1"/>
    <property type="match status" value="1"/>
</dbReference>
<dbReference type="Ensembl" id="ENSACIT00000024338.1">
    <property type="protein sequence ID" value="ENSACIP00000023718.1"/>
    <property type="gene ID" value="ENSACIG00000018421.1"/>
</dbReference>
<feature type="coiled-coil region" evidence="7">
    <location>
        <begin position="303"/>
        <end position="340"/>
    </location>
</feature>
<proteinExistence type="predicted"/>
<dbReference type="SMART" id="SM00449">
    <property type="entry name" value="SPRY"/>
    <property type="match status" value="1"/>
</dbReference>
<keyword evidence="1" id="KW-0399">Innate immunity</keyword>
<dbReference type="STRING" id="61819.ENSACIP00000023718"/>
<accession>A0A3Q0SPR6</accession>
<evidence type="ECO:0000256" key="6">
    <source>
        <dbReference type="PROSITE-ProRule" id="PRU00024"/>
    </source>
</evidence>
<dbReference type="SMART" id="SM00336">
    <property type="entry name" value="BBOX"/>
    <property type="match status" value="2"/>
</dbReference>
<dbReference type="SMART" id="SM00184">
    <property type="entry name" value="RING"/>
    <property type="match status" value="1"/>
</dbReference>
<dbReference type="InterPro" id="IPR043136">
    <property type="entry name" value="B30.2/SPRY_sf"/>
</dbReference>
<dbReference type="Pfam" id="PF00643">
    <property type="entry name" value="zf-B_box"/>
    <property type="match status" value="1"/>
</dbReference>
<dbReference type="InterPro" id="IPR003877">
    <property type="entry name" value="SPRY_dom"/>
</dbReference>
<evidence type="ECO:0000256" key="7">
    <source>
        <dbReference type="SAM" id="Coils"/>
    </source>
</evidence>
<dbReference type="SUPFAM" id="SSF57850">
    <property type="entry name" value="RING/U-box"/>
    <property type="match status" value="1"/>
</dbReference>
<dbReference type="AlphaFoldDB" id="A0A3Q0SPR6"/>
<dbReference type="Pfam" id="PF15227">
    <property type="entry name" value="zf-C3HC4_4"/>
    <property type="match status" value="1"/>
</dbReference>
<keyword evidence="7" id="KW-0175">Coiled coil</keyword>
<feature type="domain" description="B box-type" evidence="10">
    <location>
        <begin position="266"/>
        <end position="302"/>
    </location>
</feature>
<dbReference type="Gene3D" id="2.60.120.920">
    <property type="match status" value="1"/>
</dbReference>
<dbReference type="GeneTree" id="ENSGT00940000154294"/>
<dbReference type="SUPFAM" id="SSF57845">
    <property type="entry name" value="B-box zinc-binding domain"/>
    <property type="match status" value="1"/>
</dbReference>
<sequence>MGASLDTPTKCPLCNELTRDPVTLKCNHRFCQRCIGDLWSINPNGPYHCPEWRCKTEYQTLPFDSSLIRSPAGVYMKLCYKSLKSACAKTCSSCIWCVWCFSSFFKGASTSYDEESASDSSLRRPSLTSRLLGKRKASTPVPEQPETKRSTVEGPRVRSSDTEIPTTSLPNNSGESTGSPPIFTKSPSAASGSPSHVDIFSRPENKSTRPVPCHYCPKSRYQSAVKTCLVCGASMCSEHLRPHLDTPVFQNHTLVSPVEDISLWRCQEHQEINRIYCRQCAVCVCTVCTVIGSHRDHACISIREAERELRGNLKEEIKQLQEAEEQVKNRVTELTQKKETFKGVLSEARAGVKQQYSTIREALEQEEQSALQCVTKEENRVLGGLEEKLSFLRRSLQSIQKGLHTLESLADAKGDKSVQDQAFIMEYNKIAQLEMGSYVEQFEAPEEVNRPQLECLQKWTEKRLDTVVINIQGNDRDLYRLLYGTIPLLDADTAHLKLQLSDNSRTVTYSDAQQAYTEHEARFSSFPQVLASSALERGRWYWEVNVSVDDGRWKVGLCEAQIERKGQKDNSRLGFNSFSWCLACDKRKVEAQHNKVSVPVVANGLQRVGVFLDFEDGILSFFNVTPGGSLALMYSYKQRFTNPLYPAFSVSKTHLSVCELFES</sequence>
<dbReference type="PANTHER" id="PTHR25465">
    <property type="entry name" value="B-BOX DOMAIN CONTAINING"/>
    <property type="match status" value="1"/>
</dbReference>
<evidence type="ECO:0000256" key="8">
    <source>
        <dbReference type="SAM" id="MobiDB-lite"/>
    </source>
</evidence>
<dbReference type="Pfam" id="PF13765">
    <property type="entry name" value="PRY"/>
    <property type="match status" value="1"/>
</dbReference>
<reference evidence="12" key="1">
    <citation type="submission" date="2025-08" db="UniProtKB">
        <authorList>
            <consortium name="Ensembl"/>
        </authorList>
    </citation>
    <scope>IDENTIFICATION</scope>
</reference>
<dbReference type="Gene3D" id="4.10.830.40">
    <property type="match status" value="1"/>
</dbReference>
<dbReference type="Gene3D" id="3.30.160.60">
    <property type="entry name" value="Classic Zinc Finger"/>
    <property type="match status" value="1"/>
</dbReference>
<dbReference type="SMART" id="SM00589">
    <property type="entry name" value="PRY"/>
    <property type="match status" value="1"/>
</dbReference>
<dbReference type="InterPro" id="IPR000315">
    <property type="entry name" value="Znf_B-box"/>
</dbReference>
<keyword evidence="3 6" id="KW-0863">Zinc-finger</keyword>
<dbReference type="InterPro" id="IPR003879">
    <property type="entry name" value="Butyrophylin_SPRY"/>
</dbReference>
<evidence type="ECO:0000259" key="9">
    <source>
        <dbReference type="PROSITE" id="PS50089"/>
    </source>
</evidence>
<evidence type="ECO:0000259" key="11">
    <source>
        <dbReference type="PROSITE" id="PS50188"/>
    </source>
</evidence>
<evidence type="ECO:0000256" key="4">
    <source>
        <dbReference type="ARBA" id="ARBA00022833"/>
    </source>
</evidence>
<dbReference type="Gene3D" id="3.30.40.10">
    <property type="entry name" value="Zinc/RING finger domain, C3HC4 (zinc finger)"/>
    <property type="match status" value="1"/>
</dbReference>
<dbReference type="GO" id="GO:0045087">
    <property type="term" value="P:innate immune response"/>
    <property type="evidence" value="ECO:0007669"/>
    <property type="project" value="UniProtKB-KW"/>
</dbReference>